<proteinExistence type="predicted"/>
<name>A0A915D4M6_9BILA</name>
<dbReference type="InterPro" id="IPR052638">
    <property type="entry name" value="PiggyBac_TE-derived"/>
</dbReference>
<evidence type="ECO:0000259" key="1">
    <source>
        <dbReference type="Pfam" id="PF13843"/>
    </source>
</evidence>
<organism evidence="2 3">
    <name type="scientific">Ditylenchus dipsaci</name>
    <dbReference type="NCBI Taxonomy" id="166011"/>
    <lineage>
        <taxon>Eukaryota</taxon>
        <taxon>Metazoa</taxon>
        <taxon>Ecdysozoa</taxon>
        <taxon>Nematoda</taxon>
        <taxon>Chromadorea</taxon>
        <taxon>Rhabditida</taxon>
        <taxon>Tylenchina</taxon>
        <taxon>Tylenchomorpha</taxon>
        <taxon>Sphaerularioidea</taxon>
        <taxon>Anguinidae</taxon>
        <taxon>Anguininae</taxon>
        <taxon>Ditylenchus</taxon>
    </lineage>
</organism>
<protein>
    <submittedName>
        <fullName evidence="3">PiggyBac transposable element-derived protein domain-containing protein</fullName>
    </submittedName>
</protein>
<reference evidence="3" key="1">
    <citation type="submission" date="2022-11" db="UniProtKB">
        <authorList>
            <consortium name="WormBaseParasite"/>
        </authorList>
    </citation>
    <scope>IDENTIFICATION</scope>
</reference>
<feature type="domain" description="PiggyBac transposable element-derived protein" evidence="1">
    <location>
        <begin position="3"/>
        <end position="73"/>
    </location>
</feature>
<sequence>MSLFGRYSAKQFIRGKPIRLGFKYWCLNSPSGYLINFFPYQGAGEERDAALGLGGSVVSLQLIDEPKNCGNHINYKKDASFDGDDAEDELQLWKQAEKKRMI</sequence>
<dbReference type="WBParaSite" id="jg15801">
    <property type="protein sequence ID" value="jg15801"/>
    <property type="gene ID" value="jg15801"/>
</dbReference>
<dbReference type="AlphaFoldDB" id="A0A915D4M6"/>
<dbReference type="GO" id="GO:0043565">
    <property type="term" value="F:sequence-specific DNA binding"/>
    <property type="evidence" value="ECO:0007669"/>
    <property type="project" value="TreeGrafter"/>
</dbReference>
<accession>A0A915D4M6</accession>
<evidence type="ECO:0000313" key="3">
    <source>
        <dbReference type="WBParaSite" id="jg15801"/>
    </source>
</evidence>
<dbReference type="PANTHER" id="PTHR47055:SF3">
    <property type="entry name" value="PHORBOL-ESTER_DAG-TYPE DOMAIN-CONTAINING PROTEIN"/>
    <property type="match status" value="1"/>
</dbReference>
<dbReference type="PANTHER" id="PTHR47055">
    <property type="entry name" value="DDE_TNP_1_7 DOMAIN-CONTAINING PROTEIN"/>
    <property type="match status" value="1"/>
</dbReference>
<evidence type="ECO:0000313" key="2">
    <source>
        <dbReference type="Proteomes" id="UP000887574"/>
    </source>
</evidence>
<dbReference type="Proteomes" id="UP000887574">
    <property type="component" value="Unplaced"/>
</dbReference>
<dbReference type="Pfam" id="PF13843">
    <property type="entry name" value="DDE_Tnp_1_7"/>
    <property type="match status" value="1"/>
</dbReference>
<dbReference type="InterPro" id="IPR029526">
    <property type="entry name" value="PGBD"/>
</dbReference>
<keyword evidence="2" id="KW-1185">Reference proteome</keyword>